<proteinExistence type="predicted"/>
<name>A0ACC2SDH4_9FUNG</name>
<dbReference type="Proteomes" id="UP001165960">
    <property type="component" value="Unassembled WGS sequence"/>
</dbReference>
<evidence type="ECO:0000313" key="2">
    <source>
        <dbReference type="Proteomes" id="UP001165960"/>
    </source>
</evidence>
<dbReference type="EMBL" id="QTSX02005233">
    <property type="protein sequence ID" value="KAJ9060197.1"/>
    <property type="molecule type" value="Genomic_DNA"/>
</dbReference>
<keyword evidence="1" id="KW-0378">Hydrolase</keyword>
<accession>A0ACC2SDH4</accession>
<reference evidence="1" key="1">
    <citation type="submission" date="2022-04" db="EMBL/GenBank/DDBJ databases">
        <title>Genome of the entomopathogenic fungus Entomophthora muscae.</title>
        <authorList>
            <person name="Elya C."/>
            <person name="Lovett B.R."/>
            <person name="Lee E."/>
            <person name="Macias A.M."/>
            <person name="Hajek A.E."/>
            <person name="De Bivort B.L."/>
            <person name="Kasson M.T."/>
            <person name="De Fine Licht H.H."/>
            <person name="Stajich J.E."/>
        </authorList>
    </citation>
    <scope>NUCLEOTIDE SEQUENCE</scope>
    <source>
        <strain evidence="1">Berkeley</strain>
    </source>
</reference>
<dbReference type="EC" id="3.5.1.122" evidence="1"/>
<comment type="caution">
    <text evidence="1">The sequence shown here is derived from an EMBL/GenBank/DDBJ whole genome shotgun (WGS) entry which is preliminary data.</text>
</comment>
<protein>
    <submittedName>
        <fullName evidence="1">Protein N-terminal glutamine amidohydrolase, variant 2</fullName>
        <ecNumber evidence="1">3.5.1.122</ecNumber>
    </submittedName>
</protein>
<gene>
    <name evidence="1" type="primary">WDYHV1</name>
    <name evidence="1" type="ORF">DSO57_1033411</name>
</gene>
<sequence length="230" mass="27238">MDPERIRSRLEDLTEVLKSSLTRERFLYSSCYCEENVYQAINELKTNENFKTYSLVRDGLLEMHTIFIINPIKAVPIWKQNVRSSEDAPVIWDYYVILSLCLMKSFDAHWILDFDTSLPLITPFEDYCTSSFRPLAAEYQEYSRYYRVVEADLYIENFASDRSHMRTKDGGWLSTPPNYPLIWPKRDTKMNLMKYNTYDATEECHGNSPFKYGRIYSEVDFFALKFIISS</sequence>
<keyword evidence="2" id="KW-1185">Reference proteome</keyword>
<evidence type="ECO:0000313" key="1">
    <source>
        <dbReference type="EMBL" id="KAJ9060197.1"/>
    </source>
</evidence>
<organism evidence="1 2">
    <name type="scientific">Entomophthora muscae</name>
    <dbReference type="NCBI Taxonomy" id="34485"/>
    <lineage>
        <taxon>Eukaryota</taxon>
        <taxon>Fungi</taxon>
        <taxon>Fungi incertae sedis</taxon>
        <taxon>Zoopagomycota</taxon>
        <taxon>Entomophthoromycotina</taxon>
        <taxon>Entomophthoromycetes</taxon>
        <taxon>Entomophthorales</taxon>
        <taxon>Entomophthoraceae</taxon>
        <taxon>Entomophthora</taxon>
    </lineage>
</organism>